<name>A0A6D2K4D9_9BRAS</name>
<dbReference type="SUPFAM" id="SSF50249">
    <property type="entry name" value="Nucleic acid-binding proteins"/>
    <property type="match status" value="1"/>
</dbReference>
<gene>
    <name evidence="1" type="ORF">MERR_LOCUS35286</name>
</gene>
<comment type="caution">
    <text evidence="1">The sequence shown here is derived from an EMBL/GenBank/DDBJ whole genome shotgun (WGS) entry which is preliminary data.</text>
</comment>
<reference evidence="1" key="1">
    <citation type="submission" date="2020-01" db="EMBL/GenBank/DDBJ databases">
        <authorList>
            <person name="Mishra B."/>
        </authorList>
    </citation>
    <scope>NUCLEOTIDE SEQUENCE [LARGE SCALE GENOMIC DNA]</scope>
</reference>
<dbReference type="InterPro" id="IPR012340">
    <property type="entry name" value="NA-bd_OB-fold"/>
</dbReference>
<sequence length="258" mass="29756">MEDVKTPLLFEIDRYSEKDSSANIWLSKKTTVKESDVTMKDLFAIYKEEFKRMIADMKNPSTVKEGDVTMKDLFAIYKEEFKRMIADMKNPTTVNKDYVTMKELFAIYKEEFKRMIADMKNPSIVKEGDVTMKDLFAIYKEEWKTMKADMKETVHWLKVRVGFADVGCTLWNSMAEETSAAYHSAGDESVICLLRFSKIREFKGVKSVSNAFSTSLLQINPNHPEIEEFKELLLDDGLALTLAESIPQSMKKPNNEIT</sequence>
<evidence type="ECO:0000313" key="1">
    <source>
        <dbReference type="EMBL" id="CAA7048051.1"/>
    </source>
</evidence>
<dbReference type="Gene3D" id="2.40.50.140">
    <property type="entry name" value="Nucleic acid-binding proteins"/>
    <property type="match status" value="1"/>
</dbReference>
<evidence type="ECO:0000313" key="2">
    <source>
        <dbReference type="Proteomes" id="UP000467841"/>
    </source>
</evidence>
<dbReference type="AlphaFoldDB" id="A0A6D2K4D9"/>
<keyword evidence="2" id="KW-1185">Reference proteome</keyword>
<dbReference type="Proteomes" id="UP000467841">
    <property type="component" value="Unassembled WGS sequence"/>
</dbReference>
<dbReference type="CDD" id="cd04481">
    <property type="entry name" value="RPA1_DBD_B_like"/>
    <property type="match status" value="1"/>
</dbReference>
<proteinExistence type="predicted"/>
<dbReference type="OrthoDB" id="1432795at2759"/>
<dbReference type="EMBL" id="CACVBM020001385">
    <property type="protein sequence ID" value="CAA7048051.1"/>
    <property type="molecule type" value="Genomic_DNA"/>
</dbReference>
<accession>A0A6D2K4D9</accession>
<protein>
    <submittedName>
        <fullName evidence="1">Uncharacterized protein</fullName>
    </submittedName>
</protein>
<organism evidence="1 2">
    <name type="scientific">Microthlaspi erraticum</name>
    <dbReference type="NCBI Taxonomy" id="1685480"/>
    <lineage>
        <taxon>Eukaryota</taxon>
        <taxon>Viridiplantae</taxon>
        <taxon>Streptophyta</taxon>
        <taxon>Embryophyta</taxon>
        <taxon>Tracheophyta</taxon>
        <taxon>Spermatophyta</taxon>
        <taxon>Magnoliopsida</taxon>
        <taxon>eudicotyledons</taxon>
        <taxon>Gunneridae</taxon>
        <taxon>Pentapetalae</taxon>
        <taxon>rosids</taxon>
        <taxon>malvids</taxon>
        <taxon>Brassicales</taxon>
        <taxon>Brassicaceae</taxon>
        <taxon>Coluteocarpeae</taxon>
        <taxon>Microthlaspi</taxon>
    </lineage>
</organism>